<dbReference type="AlphaFoldDB" id="A0A3A8JB73"/>
<proteinExistence type="predicted"/>
<dbReference type="InterPro" id="IPR052341">
    <property type="entry name" value="LOG_family_nucleotidases"/>
</dbReference>
<evidence type="ECO:0008006" key="3">
    <source>
        <dbReference type="Google" id="ProtNLM"/>
    </source>
</evidence>
<comment type="caution">
    <text evidence="1">The sequence shown here is derived from an EMBL/GenBank/DDBJ whole genome shotgun (WGS) entry which is preliminary data.</text>
</comment>
<name>A0A3A8JB73_9BACT</name>
<protein>
    <recommendedName>
        <fullName evidence="3">Rossmann fold nucleotide-binding protein</fullName>
    </recommendedName>
</protein>
<organism evidence="1 2">
    <name type="scientific">Corallococcus terminator</name>
    <dbReference type="NCBI Taxonomy" id="2316733"/>
    <lineage>
        <taxon>Bacteria</taxon>
        <taxon>Pseudomonadati</taxon>
        <taxon>Myxococcota</taxon>
        <taxon>Myxococcia</taxon>
        <taxon>Myxococcales</taxon>
        <taxon>Cystobacterineae</taxon>
        <taxon>Myxococcaceae</taxon>
        <taxon>Corallococcus</taxon>
    </lineage>
</organism>
<dbReference type="SUPFAM" id="SSF102405">
    <property type="entry name" value="MCP/YpsA-like"/>
    <property type="match status" value="1"/>
</dbReference>
<dbReference type="InterPro" id="IPR041164">
    <property type="entry name" value="LDcluster4"/>
</dbReference>
<gene>
    <name evidence="1" type="ORF">D7V88_04460</name>
</gene>
<reference evidence="2" key="1">
    <citation type="submission" date="2018-09" db="EMBL/GenBank/DDBJ databases">
        <authorList>
            <person name="Livingstone P.G."/>
            <person name="Whitworth D.E."/>
        </authorList>
    </citation>
    <scope>NUCLEOTIDE SEQUENCE [LARGE SCALE GENOMIC DNA]</scope>
    <source>
        <strain evidence="2">CA054A</strain>
    </source>
</reference>
<dbReference type="PANTHER" id="PTHR43393:SF3">
    <property type="entry name" value="LYSINE DECARBOXYLASE-LIKE PROTEIN"/>
    <property type="match status" value="1"/>
</dbReference>
<accession>A0A3A8JB73</accession>
<dbReference type="Proteomes" id="UP000268094">
    <property type="component" value="Unassembled WGS sequence"/>
</dbReference>
<evidence type="ECO:0000313" key="1">
    <source>
        <dbReference type="EMBL" id="RKG92942.1"/>
    </source>
</evidence>
<dbReference type="PANTHER" id="PTHR43393">
    <property type="entry name" value="CYTOKININ RIBOSIDE 5'-MONOPHOSPHATE PHOSPHORIBOHYDROLASE"/>
    <property type="match status" value="1"/>
</dbReference>
<keyword evidence="2" id="KW-1185">Reference proteome</keyword>
<dbReference type="EMBL" id="RAVZ01000017">
    <property type="protein sequence ID" value="RKG92942.1"/>
    <property type="molecule type" value="Genomic_DNA"/>
</dbReference>
<dbReference type="Gene3D" id="3.40.50.450">
    <property type="match status" value="1"/>
</dbReference>
<dbReference type="Pfam" id="PF18306">
    <property type="entry name" value="LDcluster4"/>
    <property type="match status" value="1"/>
</dbReference>
<dbReference type="GO" id="GO:0005829">
    <property type="term" value="C:cytosol"/>
    <property type="evidence" value="ECO:0007669"/>
    <property type="project" value="TreeGrafter"/>
</dbReference>
<evidence type="ECO:0000313" key="2">
    <source>
        <dbReference type="Proteomes" id="UP000268094"/>
    </source>
</evidence>
<dbReference type="OrthoDB" id="9801098at2"/>
<dbReference type="RefSeq" id="WP_120539355.1">
    <property type="nucleotide sequence ID" value="NZ_RAVZ01000017.1"/>
</dbReference>
<sequence length="395" mass="43313">MTELEDLTAFEQHLAGGRSLANVILQGLDLTAWSDAVLRADLTGTIFLGCHLEAKTLLRVVEQGAMVFPPFSGLPYSPYRGTLYTPEELYAGFDPAHPESYADTPDARIYAHWNSRGGANPPSLLETLAQRLHDHAVSDALEEVLLHEGKPRRVVAIMGGHSMQRGAPDYRSVAELARALARQGFFLVSGGGPGAMEATHLGAWFAGRSDGDLDAALALLAEAPSYKDREWLARAFEVRAKWPMRDEDRALGDSLGIPTWLYGHEPPNPFATRIAKYFANSVREEGLLTIARGGVVYSPGSAGTVQEIFQDACQNHYNTVGIISPMLFLGREFWTKTRPVYPLLEHLARGHEYARHLLITDSQEDIIQALVRFDQEREGALPVPLADAGAFAKLG</sequence>